<dbReference type="AlphaFoldDB" id="A0A061IVV0"/>
<name>A0A061IVV0_TRYRA</name>
<dbReference type="Proteomes" id="UP000031737">
    <property type="component" value="Unassembled WGS sequence"/>
</dbReference>
<dbReference type="VEuPathDB" id="TriTrypDB:TRSC58_06118"/>
<organism evidence="2 3">
    <name type="scientific">Trypanosoma rangeli SC58</name>
    <dbReference type="NCBI Taxonomy" id="429131"/>
    <lineage>
        <taxon>Eukaryota</taxon>
        <taxon>Discoba</taxon>
        <taxon>Euglenozoa</taxon>
        <taxon>Kinetoplastea</taxon>
        <taxon>Metakinetoplastina</taxon>
        <taxon>Trypanosomatida</taxon>
        <taxon>Trypanosomatidae</taxon>
        <taxon>Trypanosoma</taxon>
        <taxon>Herpetosoma</taxon>
    </lineage>
</organism>
<keyword evidence="3" id="KW-1185">Reference proteome</keyword>
<proteinExistence type="predicted"/>
<evidence type="ECO:0000313" key="3">
    <source>
        <dbReference type="Proteomes" id="UP000031737"/>
    </source>
</evidence>
<gene>
    <name evidence="2" type="ORF">TRSC58_06118</name>
</gene>
<accession>A0A061IVV0</accession>
<dbReference type="EMBL" id="AUPL01006118">
    <property type="protein sequence ID" value="ESL06210.1"/>
    <property type="molecule type" value="Genomic_DNA"/>
</dbReference>
<feature type="compositionally biased region" description="Polar residues" evidence="1">
    <location>
        <begin position="41"/>
        <end position="53"/>
    </location>
</feature>
<evidence type="ECO:0000313" key="2">
    <source>
        <dbReference type="EMBL" id="ESL06210.1"/>
    </source>
</evidence>
<feature type="compositionally biased region" description="Basic residues" evidence="1">
    <location>
        <begin position="1"/>
        <end position="11"/>
    </location>
</feature>
<feature type="region of interest" description="Disordered" evidence="1">
    <location>
        <begin position="1"/>
        <end position="53"/>
    </location>
</feature>
<comment type="caution">
    <text evidence="2">The sequence shown here is derived from an EMBL/GenBank/DDBJ whole genome shotgun (WGS) entry which is preliminary data.</text>
</comment>
<evidence type="ECO:0000256" key="1">
    <source>
        <dbReference type="SAM" id="MobiDB-lite"/>
    </source>
</evidence>
<dbReference type="OrthoDB" id="266806at2759"/>
<protein>
    <submittedName>
        <fullName evidence="2">Uncharacterized protein</fullName>
    </submittedName>
</protein>
<reference evidence="2 3" key="1">
    <citation type="submission" date="2013-07" db="EMBL/GenBank/DDBJ databases">
        <authorList>
            <person name="Stoco P.H."/>
            <person name="Wagner G."/>
            <person name="Gerber A."/>
            <person name="Zaha A."/>
            <person name="Thompson C."/>
            <person name="Bartholomeu D.C."/>
            <person name="Luckemeyer D.D."/>
            <person name="Bahia D."/>
            <person name="Loreto E."/>
            <person name="Prestes E.B."/>
            <person name="Lima F.M."/>
            <person name="Rodrigues-Luiz G."/>
            <person name="Vallejo G.A."/>
            <person name="Filho J.F."/>
            <person name="Monteiro K.M."/>
            <person name="Tyler K.M."/>
            <person name="de Almeida L.G."/>
            <person name="Ortiz M.F."/>
            <person name="Siervo M.A."/>
            <person name="de Moraes M.H."/>
            <person name="Cunha O.L."/>
            <person name="Mendonca-Neto R."/>
            <person name="Silva R."/>
            <person name="Teixeira S.M."/>
            <person name="Murta S.M."/>
            <person name="Sincero T.C."/>
            <person name="Mendes T.A."/>
            <person name="Urmenyi T.P."/>
            <person name="Silva V.G."/>
            <person name="da Rocha W.D."/>
            <person name="Andersson B."/>
            <person name="Romanha A.J."/>
            <person name="Steindel M."/>
            <person name="de Vasconcelos A.T."/>
            <person name="Grisard E.C."/>
        </authorList>
    </citation>
    <scope>NUCLEOTIDE SEQUENCE [LARGE SCALE GENOMIC DNA]</scope>
    <source>
        <strain evidence="2 3">SC58</strain>
    </source>
</reference>
<sequence>MAHSSPRHRVRPGASGPFRGAAGNVTRIRNDTPPSLRVVPNGSSSVSHEPFAGNNSIARRAAETWEWLRQMRKEVRQAERKGKKEEKSASLLCSVLRASSAVLTDKAATRPSSRAGSRRFRFALYSFLDGTPFLTPQSLCRYNTPLAEALNDDQLELIRCHVFNYDEVAFADLLYADVVAESLEQRVPFVGDELVPDIVRRFNENSRCALERLVAAPGGLADATILAARQVPIVEDAVNGVDYRE</sequence>